<dbReference type="EMBL" id="RRUE01000001">
    <property type="protein sequence ID" value="RRN45387.1"/>
    <property type="molecule type" value="Genomic_DNA"/>
</dbReference>
<organism evidence="3 4">
    <name type="scientific">Lautropia dentalis</name>
    <dbReference type="NCBI Taxonomy" id="2490857"/>
    <lineage>
        <taxon>Bacteria</taxon>
        <taxon>Pseudomonadati</taxon>
        <taxon>Pseudomonadota</taxon>
        <taxon>Betaproteobacteria</taxon>
        <taxon>Burkholderiales</taxon>
        <taxon>Burkholderiaceae</taxon>
        <taxon>Lautropia</taxon>
    </lineage>
</organism>
<dbReference type="SUPFAM" id="SSF50969">
    <property type="entry name" value="YVTN repeat-like/Quinoprotein amine dehydrogenase"/>
    <property type="match status" value="1"/>
</dbReference>
<dbReference type="Proteomes" id="UP000270261">
    <property type="component" value="Unassembled WGS sequence"/>
</dbReference>
<evidence type="ECO:0000313" key="4">
    <source>
        <dbReference type="Proteomes" id="UP000270261"/>
    </source>
</evidence>
<reference evidence="3 4" key="1">
    <citation type="submission" date="2018-11" db="EMBL/GenBank/DDBJ databases">
        <title>Genome sequencing of Lautropia sp. KCOM 2505 (= ChDC F240).</title>
        <authorList>
            <person name="Kook J.-K."/>
            <person name="Park S.-N."/>
            <person name="Lim Y.K."/>
        </authorList>
    </citation>
    <scope>NUCLEOTIDE SEQUENCE [LARGE SCALE GENOMIC DNA]</scope>
    <source>
        <strain evidence="3 4">KCOM 2505</strain>
    </source>
</reference>
<proteinExistence type="predicted"/>
<feature type="signal peptide" evidence="2">
    <location>
        <begin position="1"/>
        <end position="25"/>
    </location>
</feature>
<dbReference type="Gene3D" id="2.130.10.10">
    <property type="entry name" value="YVTN repeat-like/Quinoprotein amine dehydrogenase"/>
    <property type="match status" value="1"/>
</dbReference>
<protein>
    <submittedName>
        <fullName evidence="3">Uncharacterized protein</fullName>
    </submittedName>
</protein>
<sequence length="530" mass="57148">MRPAHLCALLATTLSAAYPAASALAGQTTGQAFRATQGCEKIEHFDPEWQAYNGDFGLNRPDAYKKHGPIWGFYQMRLVGDTLYATFGGDVENPRGTTPGALVALDAESMAFKRQIALPFAAHALAIDGAGKHAVATHTAANAFSLIDLDRRRVNCRKADTTFQGETYRGRYVVMDDQGSFFINYNNFADENEAGVIMKYTPDGEHAPDFDVQVTERAMTIPLAALDGRLLTGGKSVKSVDPRSGEITTLTAERSSSAVYNYARGPRGLLLASDYNAAARPNLMLIDPATGARSELLTAAGSVEAAYVPESGMALATNNTSGSVTVAALPANATAFTPGQFVNIQFDGDPATMTTRHTAQGTDIYVSVKHWKPTENRPKSTLLHRVRIAPSVQGIEGITRPGACMITVFNLADHSVAEPQPCRILDAATGFQQTHARLEQEKQLLLPELDKERKTLASQQKELEEAQSQRGKNPTSSTGNHQTISRLTTAVASQQVTVQALERELAEDERGLQIFQRLGNPSQATAPSGR</sequence>
<dbReference type="RefSeq" id="WP_125094816.1">
    <property type="nucleotide sequence ID" value="NZ_RRUE01000001.1"/>
</dbReference>
<feature type="compositionally biased region" description="Polar residues" evidence="1">
    <location>
        <begin position="456"/>
        <end position="484"/>
    </location>
</feature>
<dbReference type="OrthoDB" id="9143005at2"/>
<evidence type="ECO:0000256" key="2">
    <source>
        <dbReference type="SAM" id="SignalP"/>
    </source>
</evidence>
<keyword evidence="4" id="KW-1185">Reference proteome</keyword>
<evidence type="ECO:0000313" key="3">
    <source>
        <dbReference type="EMBL" id="RRN45387.1"/>
    </source>
</evidence>
<dbReference type="InterPro" id="IPR015943">
    <property type="entry name" value="WD40/YVTN_repeat-like_dom_sf"/>
</dbReference>
<comment type="caution">
    <text evidence="3">The sequence shown here is derived from an EMBL/GenBank/DDBJ whole genome shotgun (WGS) entry which is preliminary data.</text>
</comment>
<feature type="region of interest" description="Disordered" evidence="1">
    <location>
        <begin position="455"/>
        <end position="484"/>
    </location>
</feature>
<evidence type="ECO:0000256" key="1">
    <source>
        <dbReference type="SAM" id="MobiDB-lite"/>
    </source>
</evidence>
<gene>
    <name evidence="3" type="ORF">EHV23_04025</name>
</gene>
<name>A0A3R8NCC7_9BURK</name>
<feature type="chain" id="PRO_5018640607" evidence="2">
    <location>
        <begin position="26"/>
        <end position="530"/>
    </location>
</feature>
<dbReference type="AlphaFoldDB" id="A0A3R8NCC7"/>
<accession>A0A3R8NCC7</accession>
<dbReference type="InterPro" id="IPR011044">
    <property type="entry name" value="Quino_amine_DH_bsu"/>
</dbReference>
<keyword evidence="2" id="KW-0732">Signal</keyword>